<accession>A0ABQ1V010</accession>
<dbReference type="EMBL" id="BMCS01000002">
    <property type="protein sequence ID" value="GGF32655.1"/>
    <property type="molecule type" value="Genomic_DNA"/>
</dbReference>
<comment type="caution">
    <text evidence="2">The sequence shown here is derived from an EMBL/GenBank/DDBJ whole genome shotgun (WGS) entry which is preliminary data.</text>
</comment>
<reference evidence="3" key="1">
    <citation type="journal article" date="2019" name="Int. J. Syst. Evol. Microbiol.">
        <title>The Global Catalogue of Microorganisms (GCM) 10K type strain sequencing project: providing services to taxonomists for standard genome sequencing and annotation.</title>
        <authorList>
            <consortium name="The Broad Institute Genomics Platform"/>
            <consortium name="The Broad Institute Genome Sequencing Center for Infectious Disease"/>
            <person name="Wu L."/>
            <person name="Ma J."/>
        </authorList>
    </citation>
    <scope>NUCLEOTIDE SEQUENCE [LARGE SCALE GENOMIC DNA]</scope>
    <source>
        <strain evidence="3">CCM 7855</strain>
    </source>
</reference>
<dbReference type="Proteomes" id="UP000632454">
    <property type="component" value="Unassembled WGS sequence"/>
</dbReference>
<feature type="region of interest" description="Disordered" evidence="1">
    <location>
        <begin position="31"/>
        <end position="55"/>
    </location>
</feature>
<keyword evidence="3" id="KW-1185">Reference proteome</keyword>
<evidence type="ECO:0000313" key="2">
    <source>
        <dbReference type="EMBL" id="GGF32655.1"/>
    </source>
</evidence>
<name>A0ABQ1V010_9NOCA</name>
<proteinExistence type="predicted"/>
<organism evidence="2 3">
    <name type="scientific">Williamsia phyllosphaerae</name>
    <dbReference type="NCBI Taxonomy" id="885042"/>
    <lineage>
        <taxon>Bacteria</taxon>
        <taxon>Bacillati</taxon>
        <taxon>Actinomycetota</taxon>
        <taxon>Actinomycetes</taxon>
        <taxon>Mycobacteriales</taxon>
        <taxon>Nocardiaceae</taxon>
        <taxon>Williamsia</taxon>
    </lineage>
</organism>
<evidence type="ECO:0000313" key="3">
    <source>
        <dbReference type="Proteomes" id="UP000632454"/>
    </source>
</evidence>
<feature type="compositionally biased region" description="Acidic residues" evidence="1">
    <location>
        <begin position="31"/>
        <end position="43"/>
    </location>
</feature>
<gene>
    <name evidence="2" type="ORF">GCM10007298_30680</name>
</gene>
<evidence type="ECO:0000256" key="1">
    <source>
        <dbReference type="SAM" id="MobiDB-lite"/>
    </source>
</evidence>
<sequence>MVMLAPVASTERGVSSPVDGAAALEVELGADADVDDSDAESELLEQPARTRVSAAPTTTVADPIFVSFMDAR</sequence>
<protein>
    <submittedName>
        <fullName evidence="2">Uncharacterized protein</fullName>
    </submittedName>
</protein>